<accession>A0ABW2B6C7</accession>
<reference evidence="3" key="1">
    <citation type="journal article" date="2019" name="Int. J. Syst. Evol. Microbiol.">
        <title>The Global Catalogue of Microorganisms (GCM) 10K type strain sequencing project: providing services to taxonomists for standard genome sequencing and annotation.</title>
        <authorList>
            <consortium name="The Broad Institute Genomics Platform"/>
            <consortium name="The Broad Institute Genome Sequencing Center for Infectious Disease"/>
            <person name="Wu L."/>
            <person name="Ma J."/>
        </authorList>
    </citation>
    <scope>NUCLEOTIDE SEQUENCE [LARGE SCALE GENOMIC DNA]</scope>
    <source>
        <strain evidence="3">CCUG 66188</strain>
    </source>
</reference>
<keyword evidence="1" id="KW-1133">Transmembrane helix</keyword>
<comment type="caution">
    <text evidence="2">The sequence shown here is derived from an EMBL/GenBank/DDBJ whole genome shotgun (WGS) entry which is preliminary data.</text>
</comment>
<keyword evidence="1" id="KW-0472">Membrane</keyword>
<organism evidence="2 3">
    <name type="scientific">Sulfitobacter porphyrae</name>
    <dbReference type="NCBI Taxonomy" id="1246864"/>
    <lineage>
        <taxon>Bacteria</taxon>
        <taxon>Pseudomonadati</taxon>
        <taxon>Pseudomonadota</taxon>
        <taxon>Alphaproteobacteria</taxon>
        <taxon>Rhodobacterales</taxon>
        <taxon>Roseobacteraceae</taxon>
        <taxon>Sulfitobacter</taxon>
    </lineage>
</organism>
<evidence type="ECO:0000313" key="2">
    <source>
        <dbReference type="EMBL" id="MFC6761151.1"/>
    </source>
</evidence>
<dbReference type="Proteomes" id="UP001596353">
    <property type="component" value="Unassembled WGS sequence"/>
</dbReference>
<evidence type="ECO:0008006" key="4">
    <source>
        <dbReference type="Google" id="ProtNLM"/>
    </source>
</evidence>
<sequence length="73" mass="8200">MTKESLQGLILTVFFIAYLARCCALVGKVAEPGRWGFSVIGMSPAQRVVARKLYTEFATIFCLFLTAQYFELL</sequence>
<feature type="transmembrane region" description="Helical" evidence="1">
    <location>
        <begin position="53"/>
        <end position="70"/>
    </location>
</feature>
<feature type="transmembrane region" description="Helical" evidence="1">
    <location>
        <begin position="6"/>
        <end position="27"/>
    </location>
</feature>
<evidence type="ECO:0000256" key="1">
    <source>
        <dbReference type="SAM" id="Phobius"/>
    </source>
</evidence>
<gene>
    <name evidence="2" type="ORF">ACFQFQ_19420</name>
</gene>
<dbReference type="EMBL" id="JBHSWG010000001">
    <property type="protein sequence ID" value="MFC6761151.1"/>
    <property type="molecule type" value="Genomic_DNA"/>
</dbReference>
<keyword evidence="1" id="KW-0812">Transmembrane</keyword>
<keyword evidence="3" id="KW-1185">Reference proteome</keyword>
<proteinExistence type="predicted"/>
<protein>
    <recommendedName>
        <fullName evidence="4">MAPEG family protein</fullName>
    </recommendedName>
</protein>
<evidence type="ECO:0000313" key="3">
    <source>
        <dbReference type="Proteomes" id="UP001596353"/>
    </source>
</evidence>
<name>A0ABW2B6C7_9RHOB</name>